<dbReference type="InterPro" id="IPR029039">
    <property type="entry name" value="Flavoprotein-like_sf"/>
</dbReference>
<dbReference type="NCBIfam" id="NF004049">
    <property type="entry name" value="PRK05568.1"/>
    <property type="match status" value="1"/>
</dbReference>
<dbReference type="PROSITE" id="PS50902">
    <property type="entry name" value="FLAVODOXIN_LIKE"/>
    <property type="match status" value="1"/>
</dbReference>
<dbReference type="InterPro" id="IPR001226">
    <property type="entry name" value="Flavodoxin_CS"/>
</dbReference>
<dbReference type="PANTHER" id="PTHR43717">
    <property type="entry name" value="ANAEROBIC NITRIC OXIDE REDUCTASE FLAVORUBREDOXIN"/>
    <property type="match status" value="1"/>
</dbReference>
<dbReference type="Gene3D" id="3.40.50.360">
    <property type="match status" value="1"/>
</dbReference>
<evidence type="ECO:0000256" key="6">
    <source>
        <dbReference type="ARBA" id="ARBA00022982"/>
    </source>
</evidence>
<organism evidence="9 10">
    <name type="scientific">Anaeromicrobium sediminis</name>
    <dbReference type="NCBI Taxonomy" id="1478221"/>
    <lineage>
        <taxon>Bacteria</taxon>
        <taxon>Bacillati</taxon>
        <taxon>Bacillota</taxon>
        <taxon>Clostridia</taxon>
        <taxon>Peptostreptococcales</taxon>
        <taxon>Thermotaleaceae</taxon>
        <taxon>Anaeromicrobium</taxon>
    </lineage>
</organism>
<reference evidence="9 10" key="1">
    <citation type="submission" date="2017-06" db="EMBL/GenBank/DDBJ databases">
        <title>Draft genome sequence of anaerobic fermentative bacterium Anaeromicrobium sediminis DY2726D isolated from West Pacific Ocean sediments.</title>
        <authorList>
            <person name="Zeng X."/>
        </authorList>
    </citation>
    <scope>NUCLEOTIDE SEQUENCE [LARGE SCALE GENOMIC DNA]</scope>
    <source>
        <strain evidence="9 10">DY2726D</strain>
    </source>
</reference>
<dbReference type="EMBL" id="NIBG01000012">
    <property type="protein sequence ID" value="PAB58718.1"/>
    <property type="molecule type" value="Genomic_DNA"/>
</dbReference>
<keyword evidence="4 7" id="KW-0285">Flavoprotein</keyword>
<comment type="caution">
    <text evidence="9">The sequence shown here is derived from an EMBL/GenBank/DDBJ whole genome shotgun (WGS) entry which is preliminary data.</text>
</comment>
<dbReference type="InterPro" id="IPR008254">
    <property type="entry name" value="Flavodoxin/NO_synth"/>
</dbReference>
<dbReference type="GO" id="GO:0010181">
    <property type="term" value="F:FMN binding"/>
    <property type="evidence" value="ECO:0007669"/>
    <property type="project" value="UniProtKB-UniRule"/>
</dbReference>
<name>A0A267MIF7_9FIRM</name>
<dbReference type="SUPFAM" id="SSF52218">
    <property type="entry name" value="Flavoproteins"/>
    <property type="match status" value="1"/>
</dbReference>
<dbReference type="AlphaFoldDB" id="A0A267MIF7"/>
<evidence type="ECO:0000256" key="7">
    <source>
        <dbReference type="RuleBase" id="RU367037"/>
    </source>
</evidence>
<dbReference type="NCBIfam" id="TIGR01753">
    <property type="entry name" value="flav_short"/>
    <property type="match status" value="1"/>
</dbReference>
<dbReference type="OrthoDB" id="9790745at2"/>
<dbReference type="RefSeq" id="WP_095134298.1">
    <property type="nucleotide sequence ID" value="NZ_NIBG01000012.1"/>
</dbReference>
<evidence type="ECO:0000256" key="2">
    <source>
        <dbReference type="ARBA" id="ARBA00005267"/>
    </source>
</evidence>
<dbReference type="GO" id="GO:0009055">
    <property type="term" value="F:electron transfer activity"/>
    <property type="evidence" value="ECO:0007669"/>
    <property type="project" value="UniProtKB-UniRule"/>
</dbReference>
<keyword evidence="3 7" id="KW-0813">Transport</keyword>
<evidence type="ECO:0000256" key="3">
    <source>
        <dbReference type="ARBA" id="ARBA00022448"/>
    </source>
</evidence>
<gene>
    <name evidence="9" type="ORF">CCE28_13695</name>
</gene>
<evidence type="ECO:0000256" key="4">
    <source>
        <dbReference type="ARBA" id="ARBA00022630"/>
    </source>
</evidence>
<evidence type="ECO:0000256" key="1">
    <source>
        <dbReference type="ARBA" id="ARBA00001917"/>
    </source>
</evidence>
<sequence>MKKAVIIYWSGTGNTEAMAQSISEGVKNKGVEVDLVTVDNADVSMVENADFVALGCPSMGAEVLEEYSMEPFVESLKDVSFGGKKLALFGSYDWGDGQWMRDWEERMSDYGADIVGDGLMVHLTPDSDGEQQCKELGEKLVG</sequence>
<keyword evidence="6 7" id="KW-0249">Electron transport</keyword>
<dbReference type="PROSITE" id="PS00201">
    <property type="entry name" value="FLAVODOXIN"/>
    <property type="match status" value="1"/>
</dbReference>
<dbReference type="GO" id="GO:0016651">
    <property type="term" value="F:oxidoreductase activity, acting on NAD(P)H"/>
    <property type="evidence" value="ECO:0007669"/>
    <property type="project" value="UniProtKB-ARBA"/>
</dbReference>
<accession>A0A267MIF7</accession>
<comment type="function">
    <text evidence="7">Low-potential electron donor to a number of redox enzymes.</text>
</comment>
<protein>
    <recommendedName>
        <fullName evidence="7">Flavodoxin</fullName>
    </recommendedName>
</protein>
<keyword evidence="10" id="KW-1185">Reference proteome</keyword>
<dbReference type="InterPro" id="IPR010087">
    <property type="entry name" value="Flav_short"/>
</dbReference>
<evidence type="ECO:0000256" key="5">
    <source>
        <dbReference type="ARBA" id="ARBA00022643"/>
    </source>
</evidence>
<dbReference type="PANTHER" id="PTHR43717:SF1">
    <property type="entry name" value="ANAEROBIC NITRIC OXIDE REDUCTASE FLAVORUBREDOXIN"/>
    <property type="match status" value="1"/>
</dbReference>
<comment type="cofactor">
    <cofactor evidence="1 7">
        <name>FMN</name>
        <dbReference type="ChEBI" id="CHEBI:58210"/>
    </cofactor>
</comment>
<evidence type="ECO:0000313" key="9">
    <source>
        <dbReference type="EMBL" id="PAB58718.1"/>
    </source>
</evidence>
<keyword evidence="5 7" id="KW-0288">FMN</keyword>
<evidence type="ECO:0000259" key="8">
    <source>
        <dbReference type="PROSITE" id="PS50902"/>
    </source>
</evidence>
<proteinExistence type="inferred from homology"/>
<dbReference type="Pfam" id="PF00258">
    <property type="entry name" value="Flavodoxin_1"/>
    <property type="match status" value="1"/>
</dbReference>
<dbReference type="Proteomes" id="UP000216024">
    <property type="component" value="Unassembled WGS sequence"/>
</dbReference>
<dbReference type="NCBIfam" id="NF004050">
    <property type="entry name" value="PRK05569.1"/>
    <property type="match status" value="1"/>
</dbReference>
<feature type="domain" description="Flavodoxin-like" evidence="8">
    <location>
        <begin position="4"/>
        <end position="141"/>
    </location>
</feature>
<evidence type="ECO:0000313" key="10">
    <source>
        <dbReference type="Proteomes" id="UP000216024"/>
    </source>
</evidence>
<comment type="similarity">
    <text evidence="2 7">Belongs to the flavodoxin family.</text>
</comment>